<protein>
    <submittedName>
        <fullName evidence="1">Uncharacterized protein</fullName>
    </submittedName>
</protein>
<sequence length="690" mass="75739">MLPQEELPILEALVNIKHRLTALKKDTSTFVRTKDVMSIYQAVAREVTKLNEVRDRQAHEGMISSSSAIASDSSGTSSAVPRSRSTSNAGKVRASKVAGQSAEDADSLSRRLSNISSASSSATARASSKDNPAASSGRDMTASPVEEDEEEELLSESASAASSRVASVLSTPAEERCAQLEAYQSRSGEDKNIGTPTASTPALSPQPTAAAFAGSDSAMHHHQYHPSQQPSASTPGVDVDVDVDHDLSQAMQAQHISQIDVKPPSETNRVDQVLNDVFSLLSLFFLTIGKTKESPGIYVQIASMRQLLDHMNESGIYTQADLQPFAHRLQVLKTIIKRDKEEGKHPAAIVKLMMRKLEDSERLLQTLLKSLSVLSVELVPVHQRLVSIRRQLVALAAQLKPSKADVKPLVEELRKIDSSRVDGKFLGPGGSSVPTGQAILVGLLEECFEICQDIRARDGAENVASPLRPIWERLTEMRAQLERLPDGLTILISSLELTHRWTLRETDLYNYAQSLREIDQMRVDGSFVDAEGNKAQGQYVLLYLLRRCHGLIYRLIAESEPISEELMPIANKLSTVKKCLNEVLKYGGPFSARDLYPYHLALHQIDSLRRDGKFLSEDGSIPEGQAILVAQLSEAHEILEMLKESMGDEDEDDDDDDDEEEDEDESEEEDQNMSASMEAPSLPVHASQAA</sequence>
<comment type="caution">
    <text evidence="1">The sequence shown here is derived from an EMBL/GenBank/DDBJ whole genome shotgun (WGS) entry which is preliminary data.</text>
</comment>
<evidence type="ECO:0000313" key="1">
    <source>
        <dbReference type="EMBL" id="KAJ9126650.1"/>
    </source>
</evidence>
<dbReference type="EMBL" id="JASBWV010000004">
    <property type="protein sequence ID" value="KAJ9126650.1"/>
    <property type="molecule type" value="Genomic_DNA"/>
</dbReference>
<name>A0ACC2XSP9_9TREE</name>
<evidence type="ECO:0000313" key="2">
    <source>
        <dbReference type="Proteomes" id="UP001234202"/>
    </source>
</evidence>
<gene>
    <name evidence="1" type="ORF">QFC24_001680</name>
</gene>
<keyword evidence="2" id="KW-1185">Reference proteome</keyword>
<organism evidence="1 2">
    <name type="scientific">Naganishia onofrii</name>
    <dbReference type="NCBI Taxonomy" id="1851511"/>
    <lineage>
        <taxon>Eukaryota</taxon>
        <taxon>Fungi</taxon>
        <taxon>Dikarya</taxon>
        <taxon>Basidiomycota</taxon>
        <taxon>Agaricomycotina</taxon>
        <taxon>Tremellomycetes</taxon>
        <taxon>Filobasidiales</taxon>
        <taxon>Filobasidiaceae</taxon>
        <taxon>Naganishia</taxon>
    </lineage>
</organism>
<proteinExistence type="predicted"/>
<dbReference type="Proteomes" id="UP001234202">
    <property type="component" value="Unassembled WGS sequence"/>
</dbReference>
<accession>A0ACC2XSP9</accession>
<reference evidence="1" key="1">
    <citation type="submission" date="2023-04" db="EMBL/GenBank/DDBJ databases">
        <title>Draft Genome sequencing of Naganishia species isolated from polar environments using Oxford Nanopore Technology.</title>
        <authorList>
            <person name="Leo P."/>
            <person name="Venkateswaran K."/>
        </authorList>
    </citation>
    <scope>NUCLEOTIDE SEQUENCE</scope>
    <source>
        <strain evidence="1">DBVPG 5303</strain>
    </source>
</reference>